<proteinExistence type="predicted"/>
<evidence type="ECO:0000313" key="2">
    <source>
        <dbReference type="Proteomes" id="UP001341840"/>
    </source>
</evidence>
<protein>
    <submittedName>
        <fullName evidence="1">Uncharacterized protein</fullName>
    </submittedName>
</protein>
<reference evidence="1 2" key="1">
    <citation type="journal article" date="2023" name="Plants (Basel)">
        <title>Bridging the Gap: Combining Genomics and Transcriptomics Approaches to Understand Stylosanthes scabra, an Orphan Legume from the Brazilian Caatinga.</title>
        <authorList>
            <person name="Ferreira-Neto J.R.C."/>
            <person name="da Silva M.D."/>
            <person name="Binneck E."/>
            <person name="de Melo N.F."/>
            <person name="da Silva R.H."/>
            <person name="de Melo A.L.T.M."/>
            <person name="Pandolfi V."/>
            <person name="Bustamante F.O."/>
            <person name="Brasileiro-Vidal A.C."/>
            <person name="Benko-Iseppon A.M."/>
        </authorList>
    </citation>
    <scope>NUCLEOTIDE SEQUENCE [LARGE SCALE GENOMIC DNA]</scope>
    <source>
        <tissue evidence="1">Leaves</tissue>
    </source>
</reference>
<gene>
    <name evidence="1" type="ORF">PIB30_047695</name>
</gene>
<accession>A0ABU6QG72</accession>
<comment type="caution">
    <text evidence="1">The sequence shown here is derived from an EMBL/GenBank/DDBJ whole genome shotgun (WGS) entry which is preliminary data.</text>
</comment>
<dbReference type="EMBL" id="JASCZI010000307">
    <property type="protein sequence ID" value="MED6110941.1"/>
    <property type="molecule type" value="Genomic_DNA"/>
</dbReference>
<evidence type="ECO:0000313" key="1">
    <source>
        <dbReference type="EMBL" id="MED6110941.1"/>
    </source>
</evidence>
<sequence>MKEKILLEDDGLITQNSDEKVDWVQVLGQNDDGGTSYDAYTVVLGATQRGAASIERWMMRQLQKQLHLQLVILTSKLPPKRKVSPVDPMQEASAGTTSRLQAFYKMIPTPGFKPPRKTKD</sequence>
<organism evidence="1 2">
    <name type="scientific">Stylosanthes scabra</name>
    <dbReference type="NCBI Taxonomy" id="79078"/>
    <lineage>
        <taxon>Eukaryota</taxon>
        <taxon>Viridiplantae</taxon>
        <taxon>Streptophyta</taxon>
        <taxon>Embryophyta</taxon>
        <taxon>Tracheophyta</taxon>
        <taxon>Spermatophyta</taxon>
        <taxon>Magnoliopsida</taxon>
        <taxon>eudicotyledons</taxon>
        <taxon>Gunneridae</taxon>
        <taxon>Pentapetalae</taxon>
        <taxon>rosids</taxon>
        <taxon>fabids</taxon>
        <taxon>Fabales</taxon>
        <taxon>Fabaceae</taxon>
        <taxon>Papilionoideae</taxon>
        <taxon>50 kb inversion clade</taxon>
        <taxon>dalbergioids sensu lato</taxon>
        <taxon>Dalbergieae</taxon>
        <taxon>Pterocarpus clade</taxon>
        <taxon>Stylosanthes</taxon>
    </lineage>
</organism>
<dbReference type="Proteomes" id="UP001341840">
    <property type="component" value="Unassembled WGS sequence"/>
</dbReference>
<keyword evidence="2" id="KW-1185">Reference proteome</keyword>
<name>A0ABU6QG72_9FABA</name>